<dbReference type="RefSeq" id="WP_170153775.1">
    <property type="nucleotide sequence ID" value="NZ_BOMO01000044.1"/>
</dbReference>
<evidence type="ECO:0000313" key="1">
    <source>
        <dbReference type="EMBL" id="PRX23747.1"/>
    </source>
</evidence>
<evidence type="ECO:0008006" key="3">
    <source>
        <dbReference type="Google" id="ProtNLM"/>
    </source>
</evidence>
<dbReference type="Proteomes" id="UP000239415">
    <property type="component" value="Unassembled WGS sequence"/>
</dbReference>
<comment type="caution">
    <text evidence="1">The sequence shown here is derived from an EMBL/GenBank/DDBJ whole genome shotgun (WGS) entry which is preliminary data.</text>
</comment>
<reference evidence="1 2" key="1">
    <citation type="submission" date="2018-03" db="EMBL/GenBank/DDBJ databases">
        <title>Genomic Encyclopedia of Archaeal and Bacterial Type Strains, Phase II (KMG-II): from individual species to whole genera.</title>
        <authorList>
            <person name="Goeker M."/>
        </authorList>
    </citation>
    <scope>NUCLEOTIDE SEQUENCE [LARGE SCALE GENOMIC DNA]</scope>
    <source>
        <strain evidence="1 2">DSM 43146</strain>
    </source>
</reference>
<proteinExistence type="predicted"/>
<sequence>MAAQESLDLAGLLDTHLESASPDVLKSLVKAFADALMSAEADAAGALPALAG</sequence>
<protein>
    <recommendedName>
        <fullName evidence="3">Mutator family transposase</fullName>
    </recommendedName>
</protein>
<name>A0A2T0KJQ3_9ACTN</name>
<organism evidence="1 2">
    <name type="scientific">Actinoplanes italicus</name>
    <dbReference type="NCBI Taxonomy" id="113567"/>
    <lineage>
        <taxon>Bacteria</taxon>
        <taxon>Bacillati</taxon>
        <taxon>Actinomycetota</taxon>
        <taxon>Actinomycetes</taxon>
        <taxon>Micromonosporales</taxon>
        <taxon>Micromonosporaceae</taxon>
        <taxon>Actinoplanes</taxon>
    </lineage>
</organism>
<accession>A0A2T0KJQ3</accession>
<dbReference type="EMBL" id="PVMZ01000003">
    <property type="protein sequence ID" value="PRX23747.1"/>
    <property type="molecule type" value="Genomic_DNA"/>
</dbReference>
<dbReference type="AlphaFoldDB" id="A0A2T0KJQ3"/>
<keyword evidence="2" id="KW-1185">Reference proteome</keyword>
<evidence type="ECO:0000313" key="2">
    <source>
        <dbReference type="Proteomes" id="UP000239415"/>
    </source>
</evidence>
<gene>
    <name evidence="1" type="ORF">CLV67_103496</name>
</gene>